<feature type="compositionally biased region" description="Basic and acidic residues" evidence="4">
    <location>
        <begin position="199"/>
        <end position="230"/>
    </location>
</feature>
<dbReference type="PANTHER" id="PTHR13486">
    <property type="entry name" value="TELOMERE LENGTH AND SILENCING PROTEIN 1 TLS1 FAMILY MEMBER"/>
    <property type="match status" value="1"/>
</dbReference>
<dbReference type="InterPro" id="IPR010756">
    <property type="entry name" value="Tls1-like"/>
</dbReference>
<keyword evidence="6" id="KW-1185">Reference proteome</keyword>
<sequence>MGQGKQKNFRKRVHEDIEGDDSDNEYERRLTLEEVKFLQRQRERHSGVANYPLAAVAGSGKSQEKPEADGKKEELVLQDTFAQETAVTVEDPNMLKYVEQELAKKHGRDVGVKTEDNKPIDDDLYVIPEHLKVRRRNSEESSTQWTTGIAEVQLPIEFKLKNIEETEAAKKQLQDRRPFVGRGRIQSNIPASYSADYSQRGREYAEKIRKDNLQVYKPKDSHEKGQRENTTDGNTGNRRQAATDEIMLERFRKRERNRLMRR</sequence>
<dbReference type="Pfam" id="PF07052">
    <property type="entry name" value="Hep_59"/>
    <property type="match status" value="1"/>
</dbReference>
<dbReference type="EMBL" id="CM035406">
    <property type="protein sequence ID" value="KAH7447625.1"/>
    <property type="molecule type" value="Genomic_DNA"/>
</dbReference>
<protein>
    <recommendedName>
        <fullName evidence="7">Hepatocellular carcinoma-associated antigen 59</fullName>
    </recommendedName>
</protein>
<keyword evidence="3" id="KW-0539">Nucleus</keyword>
<comment type="caution">
    <text evidence="5">The sequence shown here is derived from an EMBL/GenBank/DDBJ whole genome shotgun (WGS) entry which is preliminary data.</text>
</comment>
<feature type="compositionally biased region" description="Basic residues" evidence="4">
    <location>
        <begin position="253"/>
        <end position="262"/>
    </location>
</feature>
<comment type="similarity">
    <text evidence="2">Belongs to the TLS1 family.</text>
</comment>
<name>A0A8T2VPL8_CERRI</name>
<feature type="compositionally biased region" description="Polar residues" evidence="4">
    <location>
        <begin position="231"/>
        <end position="240"/>
    </location>
</feature>
<evidence type="ECO:0000313" key="5">
    <source>
        <dbReference type="EMBL" id="KAH7447626.1"/>
    </source>
</evidence>
<feature type="region of interest" description="Disordered" evidence="4">
    <location>
        <begin position="51"/>
        <end position="72"/>
    </location>
</feature>
<feature type="region of interest" description="Disordered" evidence="4">
    <location>
        <begin position="191"/>
        <end position="262"/>
    </location>
</feature>
<evidence type="ECO:0000256" key="1">
    <source>
        <dbReference type="ARBA" id="ARBA00004123"/>
    </source>
</evidence>
<dbReference type="GO" id="GO:0005681">
    <property type="term" value="C:spliceosomal complex"/>
    <property type="evidence" value="ECO:0007669"/>
    <property type="project" value="TreeGrafter"/>
</dbReference>
<evidence type="ECO:0008006" key="7">
    <source>
        <dbReference type="Google" id="ProtNLM"/>
    </source>
</evidence>
<evidence type="ECO:0000256" key="4">
    <source>
        <dbReference type="SAM" id="MobiDB-lite"/>
    </source>
</evidence>
<organism evidence="5 6">
    <name type="scientific">Ceratopteris richardii</name>
    <name type="common">Triangle waterfern</name>
    <dbReference type="NCBI Taxonomy" id="49495"/>
    <lineage>
        <taxon>Eukaryota</taxon>
        <taxon>Viridiplantae</taxon>
        <taxon>Streptophyta</taxon>
        <taxon>Embryophyta</taxon>
        <taxon>Tracheophyta</taxon>
        <taxon>Polypodiopsida</taxon>
        <taxon>Polypodiidae</taxon>
        <taxon>Polypodiales</taxon>
        <taxon>Pteridineae</taxon>
        <taxon>Pteridaceae</taxon>
        <taxon>Parkerioideae</taxon>
        <taxon>Ceratopteris</taxon>
    </lineage>
</organism>
<proteinExistence type="inferred from homology"/>
<feature type="region of interest" description="Disordered" evidence="4">
    <location>
        <begin position="1"/>
        <end position="28"/>
    </location>
</feature>
<dbReference type="OrthoDB" id="5627at2759"/>
<comment type="subcellular location">
    <subcellularLocation>
        <location evidence="1">Nucleus</location>
    </subcellularLocation>
</comment>
<dbReference type="PANTHER" id="PTHR13486:SF2">
    <property type="entry name" value="SPLICING FACTOR C9ORF78"/>
    <property type="match status" value="1"/>
</dbReference>
<dbReference type="GO" id="GO:0000398">
    <property type="term" value="P:mRNA splicing, via spliceosome"/>
    <property type="evidence" value="ECO:0007669"/>
    <property type="project" value="TreeGrafter"/>
</dbReference>
<dbReference type="Proteomes" id="UP000825935">
    <property type="component" value="Chromosome 1"/>
</dbReference>
<feature type="compositionally biased region" description="Basic and acidic residues" evidence="4">
    <location>
        <begin position="62"/>
        <end position="72"/>
    </location>
</feature>
<gene>
    <name evidence="5" type="ORF">KP509_01G114500</name>
</gene>
<evidence type="ECO:0000256" key="3">
    <source>
        <dbReference type="ARBA" id="ARBA00023242"/>
    </source>
</evidence>
<dbReference type="AlphaFoldDB" id="A0A8T2VPL8"/>
<reference evidence="5" key="1">
    <citation type="submission" date="2021-08" db="EMBL/GenBank/DDBJ databases">
        <title>WGS assembly of Ceratopteris richardii.</title>
        <authorList>
            <person name="Marchant D.B."/>
            <person name="Chen G."/>
            <person name="Jenkins J."/>
            <person name="Shu S."/>
            <person name="Leebens-Mack J."/>
            <person name="Grimwood J."/>
            <person name="Schmutz J."/>
            <person name="Soltis P."/>
            <person name="Soltis D."/>
            <person name="Chen Z.-H."/>
        </authorList>
    </citation>
    <scope>NUCLEOTIDE SEQUENCE</scope>
    <source>
        <strain evidence="5">Whitten #5841</strain>
        <tissue evidence="5">Leaf</tissue>
    </source>
</reference>
<accession>A0A8T2VPL8</accession>
<dbReference type="EMBL" id="CM035406">
    <property type="protein sequence ID" value="KAH7447626.1"/>
    <property type="molecule type" value="Genomic_DNA"/>
</dbReference>
<dbReference type="OMA" id="NIKTGGM"/>
<evidence type="ECO:0000313" key="6">
    <source>
        <dbReference type="Proteomes" id="UP000825935"/>
    </source>
</evidence>
<evidence type="ECO:0000256" key="2">
    <source>
        <dbReference type="ARBA" id="ARBA00007643"/>
    </source>
</evidence>